<dbReference type="CDD" id="cd21059">
    <property type="entry name" value="LciA-like"/>
    <property type="match status" value="1"/>
</dbReference>
<evidence type="ECO:0000313" key="2">
    <source>
        <dbReference type="Proteomes" id="UP000461595"/>
    </source>
</evidence>
<proteinExistence type="predicted"/>
<dbReference type="InterPro" id="IPR015046">
    <property type="entry name" value="LciA_Immunity-like"/>
</dbReference>
<organism evidence="1 2">
    <name type="scientific">Streptococcus danieliae</name>
    <dbReference type="NCBI Taxonomy" id="747656"/>
    <lineage>
        <taxon>Bacteria</taxon>
        <taxon>Bacillati</taxon>
        <taxon>Bacillota</taxon>
        <taxon>Bacilli</taxon>
        <taxon>Lactobacillales</taxon>
        <taxon>Streptococcaceae</taxon>
        <taxon>Streptococcus</taxon>
    </lineage>
</organism>
<name>A0A7X3KBF8_9STRE</name>
<dbReference type="Pfam" id="PF08951">
    <property type="entry name" value="EntA_Immun"/>
    <property type="match status" value="1"/>
</dbReference>
<evidence type="ECO:0008006" key="3">
    <source>
        <dbReference type="Google" id="ProtNLM"/>
    </source>
</evidence>
<protein>
    <recommendedName>
        <fullName evidence="3">Bacteriocin immunity protein</fullName>
    </recommendedName>
</protein>
<dbReference type="AlphaFoldDB" id="A0A7X3KBF8"/>
<evidence type="ECO:0000313" key="1">
    <source>
        <dbReference type="EMBL" id="MVX58525.1"/>
    </source>
</evidence>
<dbReference type="EMBL" id="WSRS01000013">
    <property type="protein sequence ID" value="MVX58525.1"/>
    <property type="molecule type" value="Genomic_DNA"/>
</dbReference>
<dbReference type="Proteomes" id="UP000461595">
    <property type="component" value="Unassembled WGS sequence"/>
</dbReference>
<comment type="caution">
    <text evidence="1">The sequence shown here is derived from an EMBL/GenBank/DDBJ whole genome shotgun (WGS) entry which is preliminary data.</text>
</comment>
<dbReference type="OrthoDB" id="2242747at2"/>
<accession>A0A7X3KBF8</accession>
<sequence>MIQNLRIYWEVDDDIEKIEWLENSIYNFILDLEITDEERQLFLKAKNDFSNRVDFGRIILNLKIELASLGLKQQLSPKVLRFYLNLQKEYPVRDRMWRPNGLFF</sequence>
<gene>
    <name evidence="1" type="ORF">E5983_02515</name>
</gene>
<dbReference type="GO" id="GO:0030153">
    <property type="term" value="P:bacteriocin immunity"/>
    <property type="evidence" value="ECO:0007669"/>
    <property type="project" value="InterPro"/>
</dbReference>
<reference evidence="1 2" key="1">
    <citation type="submission" date="2019-12" db="EMBL/GenBank/DDBJ databases">
        <title>Microbes associate with the intestines of laboratory mice.</title>
        <authorList>
            <person name="Navarre W."/>
            <person name="Wong E."/>
        </authorList>
    </citation>
    <scope>NUCLEOTIDE SEQUENCE [LARGE SCALE GENOMIC DNA]</scope>
    <source>
        <strain evidence="1 2">NM51_B2-22</strain>
    </source>
</reference>
<dbReference type="RefSeq" id="WP_160332347.1">
    <property type="nucleotide sequence ID" value="NZ_WSRS01000013.1"/>
</dbReference>